<dbReference type="Pfam" id="PF14322">
    <property type="entry name" value="SusD-like_3"/>
    <property type="match status" value="1"/>
</dbReference>
<keyword evidence="3" id="KW-0732">Signal</keyword>
<dbReference type="SUPFAM" id="SSF48452">
    <property type="entry name" value="TPR-like"/>
    <property type="match status" value="1"/>
</dbReference>
<dbReference type="Pfam" id="PF07980">
    <property type="entry name" value="SusD_RagB"/>
    <property type="match status" value="1"/>
</dbReference>
<name>A0A3E4WBA5_9BACT</name>
<proteinExistence type="inferred from homology"/>
<keyword evidence="4" id="KW-0472">Membrane</keyword>
<sequence length="596" mass="69104">MKTYILGLGLCLCMTSCLNDGFLDIDPKDRQTEQTAFTSYDNFKMYSWGLYEIFYGYGNNQDMNFFKGEYEADNMIRAVKGNEGQYAYQKAKVNATDSDWDYDYIRKVNLMLDNVDDSEMSDTEKEHWRSVGYFFRAYKYFQMMSLFGDIPWIEHVLTESSEELYASRDPRDLVAKNILSNLKYAEEHIKESGDGDNTINTSVVQALISRFGLFEGTWRKYHGLEDAETYLRASAEASEKIMAKFKDLHPRYDEIFNSEDLSGVPGIILYKAYETAQLGHGLTRMVRTGESKIEMTKDAVDSYLCKNGYPIENGASLYGGDHDVYKQFTNRDERLYYTVCPPHKVKLTGAAATSTGWAFTENPDDRIFIDLMNTLSGETYHRLPTSNFKGFYNQGQPHFVDYNWSVAWNASQMGFWMWKYYNTHTNCANATGVNTTDAPLFRLGEILLNYAEAKWELTEFNQDIADLTINKLRDRVHVAHMEVAQINETFDPARDADIDPVLWEIRRERRVELMGEGFRFDDLRRWKKGHYVDKQPLGVYVSNPAEYGNKLLINAEGYVYFFEKPLGWIDKYYLRPIPLNQKALNPNLGQNPGWEE</sequence>
<evidence type="ECO:0000256" key="5">
    <source>
        <dbReference type="ARBA" id="ARBA00023237"/>
    </source>
</evidence>
<dbReference type="InterPro" id="IPR033985">
    <property type="entry name" value="SusD-like_N"/>
</dbReference>
<evidence type="ECO:0000313" key="8">
    <source>
        <dbReference type="EMBL" id="RGM39506.1"/>
    </source>
</evidence>
<evidence type="ECO:0000259" key="6">
    <source>
        <dbReference type="Pfam" id="PF07980"/>
    </source>
</evidence>
<dbReference type="Proteomes" id="UP000260780">
    <property type="component" value="Unassembled WGS sequence"/>
</dbReference>
<evidence type="ECO:0000256" key="1">
    <source>
        <dbReference type="ARBA" id="ARBA00004442"/>
    </source>
</evidence>
<protein>
    <submittedName>
        <fullName evidence="8">RagB/SusD family nutrient uptake outer membrane protein</fullName>
    </submittedName>
</protein>
<comment type="subcellular location">
    <subcellularLocation>
        <location evidence="1">Cell outer membrane</location>
    </subcellularLocation>
</comment>
<accession>A0A3E4WBA5</accession>
<dbReference type="GO" id="GO:0009279">
    <property type="term" value="C:cell outer membrane"/>
    <property type="evidence" value="ECO:0007669"/>
    <property type="project" value="UniProtKB-SubCell"/>
</dbReference>
<dbReference type="InterPro" id="IPR012944">
    <property type="entry name" value="SusD_RagB_dom"/>
</dbReference>
<evidence type="ECO:0000313" key="9">
    <source>
        <dbReference type="Proteomes" id="UP000260780"/>
    </source>
</evidence>
<evidence type="ECO:0000256" key="3">
    <source>
        <dbReference type="ARBA" id="ARBA00022729"/>
    </source>
</evidence>
<reference evidence="8 9" key="1">
    <citation type="submission" date="2018-08" db="EMBL/GenBank/DDBJ databases">
        <title>A genome reference for cultivated species of the human gut microbiota.</title>
        <authorList>
            <person name="Zou Y."/>
            <person name="Xue W."/>
            <person name="Luo G."/>
        </authorList>
    </citation>
    <scope>NUCLEOTIDE SEQUENCE [LARGE SCALE GENOMIC DNA]</scope>
    <source>
        <strain evidence="8 9">OM08-14</strain>
    </source>
</reference>
<keyword evidence="5" id="KW-0998">Cell outer membrane</keyword>
<comment type="similarity">
    <text evidence="2">Belongs to the SusD family.</text>
</comment>
<feature type="domain" description="RagB/SusD" evidence="6">
    <location>
        <begin position="289"/>
        <end position="594"/>
    </location>
</feature>
<dbReference type="RefSeq" id="WP_117747925.1">
    <property type="nucleotide sequence ID" value="NZ_DBFUZL010000004.1"/>
</dbReference>
<dbReference type="Gene3D" id="1.25.40.390">
    <property type="match status" value="1"/>
</dbReference>
<evidence type="ECO:0000259" key="7">
    <source>
        <dbReference type="Pfam" id="PF14322"/>
    </source>
</evidence>
<organism evidence="8 9">
    <name type="scientific">Phocaeicola plebeius</name>
    <dbReference type="NCBI Taxonomy" id="310297"/>
    <lineage>
        <taxon>Bacteria</taxon>
        <taxon>Pseudomonadati</taxon>
        <taxon>Bacteroidota</taxon>
        <taxon>Bacteroidia</taxon>
        <taxon>Bacteroidales</taxon>
        <taxon>Bacteroidaceae</taxon>
        <taxon>Phocaeicola</taxon>
    </lineage>
</organism>
<dbReference type="EMBL" id="QSTF01000020">
    <property type="protein sequence ID" value="RGM39506.1"/>
    <property type="molecule type" value="Genomic_DNA"/>
</dbReference>
<dbReference type="InterPro" id="IPR011990">
    <property type="entry name" value="TPR-like_helical_dom_sf"/>
</dbReference>
<dbReference type="AlphaFoldDB" id="A0A3E4WBA5"/>
<comment type="caution">
    <text evidence="8">The sequence shown here is derived from an EMBL/GenBank/DDBJ whole genome shotgun (WGS) entry which is preliminary data.</text>
</comment>
<feature type="domain" description="SusD-like N-terminal" evidence="7">
    <location>
        <begin position="22"/>
        <end position="212"/>
    </location>
</feature>
<evidence type="ECO:0000256" key="2">
    <source>
        <dbReference type="ARBA" id="ARBA00006275"/>
    </source>
</evidence>
<gene>
    <name evidence="8" type="ORF">DXC17_08870</name>
</gene>
<evidence type="ECO:0000256" key="4">
    <source>
        <dbReference type="ARBA" id="ARBA00023136"/>
    </source>
</evidence>